<reference evidence="2" key="1">
    <citation type="submission" date="2018-05" db="EMBL/GenBank/DDBJ databases">
        <authorList>
            <person name="Lanie J.A."/>
            <person name="Ng W.-L."/>
            <person name="Kazmierczak K.M."/>
            <person name="Andrzejewski T.M."/>
            <person name="Davidsen T.M."/>
            <person name="Wayne K.J."/>
            <person name="Tettelin H."/>
            <person name="Glass J.I."/>
            <person name="Rusch D."/>
            <person name="Podicherti R."/>
            <person name="Tsui H.-C.T."/>
            <person name="Winkler M.E."/>
        </authorList>
    </citation>
    <scope>NUCLEOTIDE SEQUENCE</scope>
</reference>
<feature type="region of interest" description="Disordered" evidence="1">
    <location>
        <begin position="140"/>
        <end position="201"/>
    </location>
</feature>
<feature type="non-terminal residue" evidence="2">
    <location>
        <position position="266"/>
    </location>
</feature>
<accession>A0A382Y3C6</accession>
<organism evidence="2">
    <name type="scientific">marine metagenome</name>
    <dbReference type="NCBI Taxonomy" id="408172"/>
    <lineage>
        <taxon>unclassified sequences</taxon>
        <taxon>metagenomes</taxon>
        <taxon>ecological metagenomes</taxon>
    </lineage>
</organism>
<gene>
    <name evidence="2" type="ORF">METZ01_LOCUS430670</name>
</gene>
<feature type="non-terminal residue" evidence="2">
    <location>
        <position position="1"/>
    </location>
</feature>
<feature type="compositionally biased region" description="Acidic residues" evidence="1">
    <location>
        <begin position="142"/>
        <end position="182"/>
    </location>
</feature>
<proteinExistence type="predicted"/>
<protein>
    <submittedName>
        <fullName evidence="2">Uncharacterized protein</fullName>
    </submittedName>
</protein>
<dbReference type="EMBL" id="UINC01172641">
    <property type="protein sequence ID" value="SVD77816.1"/>
    <property type="molecule type" value="Genomic_DNA"/>
</dbReference>
<evidence type="ECO:0000256" key="1">
    <source>
        <dbReference type="SAM" id="MobiDB-lite"/>
    </source>
</evidence>
<evidence type="ECO:0000313" key="2">
    <source>
        <dbReference type="EMBL" id="SVD77816.1"/>
    </source>
</evidence>
<name>A0A382Y3C6_9ZZZZ</name>
<sequence>IFFWYQVGQKLFDPQSGDLIIDSTVEPFIERSSGAYMEFLEVRDAFGNEDVLVVALHQPQTGVGLDFIDTMARIGREVRGKIPGVIAVTSLLGIPRPPGTCSGKSYFHTLQPGSVCVSLLERYRHAKQCILDGLPISAKDGSEDEGLAFDPDEGEGEFEAGLENPNENELDQELEEEPENLEAETLLQESETTQNPEKSEVTTKLDGMLEVPEGQRNAKELQVAGWLCTEDLYEQNEQELHLAFDQKIRSSMKELTGNPLMEGDLV</sequence>
<dbReference type="AlphaFoldDB" id="A0A382Y3C6"/>